<evidence type="ECO:0000313" key="1">
    <source>
        <dbReference type="EMBL" id="CAG8828203.1"/>
    </source>
</evidence>
<accession>A0ABN7WF43</accession>
<gene>
    <name evidence="1" type="ORF">GMARGA_LOCUS29629</name>
</gene>
<reference evidence="1 2" key="1">
    <citation type="submission" date="2021-06" db="EMBL/GenBank/DDBJ databases">
        <authorList>
            <person name="Kallberg Y."/>
            <person name="Tangrot J."/>
            <person name="Rosling A."/>
        </authorList>
    </citation>
    <scope>NUCLEOTIDE SEQUENCE [LARGE SCALE GENOMIC DNA]</scope>
    <source>
        <strain evidence="1 2">120-4 pot B 10/14</strain>
    </source>
</reference>
<comment type="caution">
    <text evidence="1">The sequence shown here is derived from an EMBL/GenBank/DDBJ whole genome shotgun (WGS) entry which is preliminary data.</text>
</comment>
<dbReference type="EMBL" id="CAJVQB010040265">
    <property type="protein sequence ID" value="CAG8828203.1"/>
    <property type="molecule type" value="Genomic_DNA"/>
</dbReference>
<sequence>MEQLTNELLNQPELNRLTEREKLLAKQVIQIITTKEKKDQIPAIDLNILHSEPNPEDKDGIITKLREEAKLNRKIISEYMRLKEEYYGQIVKLK</sequence>
<evidence type="ECO:0000313" key="2">
    <source>
        <dbReference type="Proteomes" id="UP000789901"/>
    </source>
</evidence>
<organism evidence="1 2">
    <name type="scientific">Gigaspora margarita</name>
    <dbReference type="NCBI Taxonomy" id="4874"/>
    <lineage>
        <taxon>Eukaryota</taxon>
        <taxon>Fungi</taxon>
        <taxon>Fungi incertae sedis</taxon>
        <taxon>Mucoromycota</taxon>
        <taxon>Glomeromycotina</taxon>
        <taxon>Glomeromycetes</taxon>
        <taxon>Diversisporales</taxon>
        <taxon>Gigasporaceae</taxon>
        <taxon>Gigaspora</taxon>
    </lineage>
</organism>
<protein>
    <submittedName>
        <fullName evidence="1">34996_t:CDS:1</fullName>
    </submittedName>
</protein>
<keyword evidence="2" id="KW-1185">Reference proteome</keyword>
<proteinExistence type="predicted"/>
<name>A0ABN7WF43_GIGMA</name>
<dbReference type="Proteomes" id="UP000789901">
    <property type="component" value="Unassembled WGS sequence"/>
</dbReference>
<feature type="non-terminal residue" evidence="1">
    <location>
        <position position="94"/>
    </location>
</feature>